<evidence type="ECO:0000259" key="1">
    <source>
        <dbReference type="Pfam" id="PF01402"/>
    </source>
</evidence>
<keyword evidence="3" id="KW-1185">Reference proteome</keyword>
<dbReference type="PATRIC" id="fig|520762.4.peg.2591"/>
<dbReference type="SUPFAM" id="SSF47598">
    <property type="entry name" value="Ribbon-helix-helix"/>
    <property type="match status" value="1"/>
</dbReference>
<dbReference type="InterPro" id="IPR002145">
    <property type="entry name" value="CopG"/>
</dbReference>
<comment type="caution">
    <text evidence="2">The sequence shown here is derived from an EMBL/GenBank/DDBJ whole genome shotgun (WGS) entry which is preliminary data.</text>
</comment>
<evidence type="ECO:0000313" key="2">
    <source>
        <dbReference type="EMBL" id="KXG74453.1"/>
    </source>
</evidence>
<dbReference type="InterPro" id="IPR010985">
    <property type="entry name" value="Ribbon_hlx_hlx"/>
</dbReference>
<name>A0A140L1M8_9FIRM</name>
<proteinExistence type="predicted"/>
<evidence type="ECO:0000313" key="3">
    <source>
        <dbReference type="Proteomes" id="UP000070456"/>
    </source>
</evidence>
<dbReference type="AlphaFoldDB" id="A0A140L1M8"/>
<dbReference type="Gene3D" id="1.10.1220.10">
    <property type="entry name" value="Met repressor-like"/>
    <property type="match status" value="1"/>
</dbReference>
<dbReference type="EMBL" id="LOEE01000054">
    <property type="protein sequence ID" value="KXG74453.1"/>
    <property type="molecule type" value="Genomic_DNA"/>
</dbReference>
<dbReference type="OrthoDB" id="1634058at2"/>
<dbReference type="RefSeq" id="WP_068557151.1">
    <property type="nucleotide sequence ID" value="NZ_LOEE01000054.1"/>
</dbReference>
<reference evidence="2 3" key="1">
    <citation type="submission" date="2015-12" db="EMBL/GenBank/DDBJ databases">
        <title>Draft genome sequence of the thermoanaerobe Thermotalea metallivorans, an isolate from the runoff channel of the Great Artesian Basin, Australia.</title>
        <authorList>
            <person name="Patel B.K."/>
        </authorList>
    </citation>
    <scope>NUCLEOTIDE SEQUENCE [LARGE SCALE GENOMIC DNA]</scope>
    <source>
        <strain evidence="2 3">B2-1</strain>
    </source>
</reference>
<gene>
    <name evidence="2" type="primary">ndoAI</name>
    <name evidence="2" type="ORF">AN619_23510</name>
</gene>
<protein>
    <submittedName>
        <fullName evidence="2">Antitoxin EndoAI</fullName>
    </submittedName>
</protein>
<feature type="domain" description="Ribbon-helix-helix protein CopG" evidence="1">
    <location>
        <begin position="5"/>
        <end position="43"/>
    </location>
</feature>
<dbReference type="InterPro" id="IPR013321">
    <property type="entry name" value="Arc_rbn_hlx_hlx"/>
</dbReference>
<accession>A0A140L1M8</accession>
<dbReference type="CDD" id="cd22231">
    <property type="entry name" value="RHH_NikR_HicB-like"/>
    <property type="match status" value="1"/>
</dbReference>
<dbReference type="Pfam" id="PF01402">
    <property type="entry name" value="RHH_1"/>
    <property type="match status" value="1"/>
</dbReference>
<dbReference type="STRING" id="520762.AN619_23510"/>
<sequence>MAESKRIIISLPNSLLQEVDHIVEIEKRNRSEFIREAMKLYIRERQKIEIKEKMKKGYREMGALNLALSELGLDMDICTLESYEAKLAECE</sequence>
<organism evidence="2 3">
    <name type="scientific">Thermotalea metallivorans</name>
    <dbReference type="NCBI Taxonomy" id="520762"/>
    <lineage>
        <taxon>Bacteria</taxon>
        <taxon>Bacillati</taxon>
        <taxon>Bacillota</taxon>
        <taxon>Clostridia</taxon>
        <taxon>Peptostreptococcales</taxon>
        <taxon>Thermotaleaceae</taxon>
        <taxon>Thermotalea</taxon>
    </lineage>
</organism>
<dbReference type="Proteomes" id="UP000070456">
    <property type="component" value="Unassembled WGS sequence"/>
</dbReference>
<dbReference type="GO" id="GO:0006355">
    <property type="term" value="P:regulation of DNA-templated transcription"/>
    <property type="evidence" value="ECO:0007669"/>
    <property type="project" value="InterPro"/>
</dbReference>